<dbReference type="EMBL" id="OMKW01000001">
    <property type="protein sequence ID" value="SPF27722.1"/>
    <property type="molecule type" value="Genomic_DNA"/>
</dbReference>
<proteinExistence type="predicted"/>
<keyword evidence="1" id="KW-0732">Signal</keyword>
<dbReference type="PROSITE" id="PS51257">
    <property type="entry name" value="PROKAR_LIPOPROTEIN"/>
    <property type="match status" value="1"/>
</dbReference>
<organism evidence="2 3">
    <name type="scientific">Pontivivens insulae</name>
    <dbReference type="NCBI Taxonomy" id="1639689"/>
    <lineage>
        <taxon>Bacteria</taxon>
        <taxon>Pseudomonadati</taxon>
        <taxon>Pseudomonadota</taxon>
        <taxon>Alphaproteobacteria</taxon>
        <taxon>Rhodobacterales</taxon>
        <taxon>Paracoccaceae</taxon>
        <taxon>Pontivivens</taxon>
    </lineage>
</organism>
<dbReference type="AlphaFoldDB" id="A0A2R8A6D4"/>
<evidence type="ECO:0000256" key="1">
    <source>
        <dbReference type="SAM" id="SignalP"/>
    </source>
</evidence>
<evidence type="ECO:0000313" key="2">
    <source>
        <dbReference type="EMBL" id="SPF27722.1"/>
    </source>
</evidence>
<gene>
    <name evidence="2" type="ORF">POI8812_00015</name>
</gene>
<feature type="signal peptide" evidence="1">
    <location>
        <begin position="1"/>
        <end position="17"/>
    </location>
</feature>
<accession>A0A2R8A6D4</accession>
<protein>
    <recommendedName>
        <fullName evidence="4">Lipoprotein</fullName>
    </recommendedName>
</protein>
<reference evidence="2 3" key="1">
    <citation type="submission" date="2018-03" db="EMBL/GenBank/DDBJ databases">
        <authorList>
            <person name="Keele B.F."/>
        </authorList>
    </citation>
    <scope>NUCLEOTIDE SEQUENCE [LARGE SCALE GENOMIC DNA]</scope>
    <source>
        <strain evidence="2 3">CeCT 8812</strain>
    </source>
</reference>
<evidence type="ECO:0008006" key="4">
    <source>
        <dbReference type="Google" id="ProtNLM"/>
    </source>
</evidence>
<name>A0A2R8A6D4_9RHOB</name>
<keyword evidence="3" id="KW-1185">Reference proteome</keyword>
<dbReference type="Proteomes" id="UP000244932">
    <property type="component" value="Unassembled WGS sequence"/>
</dbReference>
<sequence length="99" mass="10797">MQRFSMFLCVAAGLVAACDSETASFPGIAPVRVTVDDRDFDVYSDGRTAQAIRMSFDVDVSRERARLRSMLAIRQVTGCEIETDSVGGDQVIVTVDLDC</sequence>
<evidence type="ECO:0000313" key="3">
    <source>
        <dbReference type="Proteomes" id="UP000244932"/>
    </source>
</evidence>
<feature type="chain" id="PRO_5015332535" description="Lipoprotein" evidence="1">
    <location>
        <begin position="18"/>
        <end position="99"/>
    </location>
</feature>